<dbReference type="Proteomes" id="UP000095563">
    <property type="component" value="Unassembled WGS sequence"/>
</dbReference>
<proteinExistence type="predicted"/>
<gene>
    <name evidence="1" type="ORF">ERS852568_01112</name>
</gene>
<dbReference type="EMBL" id="CZBO01000001">
    <property type="protein sequence ID" value="CUP87286.1"/>
    <property type="molecule type" value="Genomic_DNA"/>
</dbReference>
<reference evidence="1 2" key="1">
    <citation type="submission" date="2015-09" db="EMBL/GenBank/DDBJ databases">
        <authorList>
            <consortium name="Pathogen Informatics"/>
        </authorList>
    </citation>
    <scope>NUCLEOTIDE SEQUENCE [LARGE SCALE GENOMIC DNA]</scope>
    <source>
        <strain evidence="1 2">2789STDY5834956</strain>
    </source>
</reference>
<protein>
    <submittedName>
        <fullName evidence="1">Uncharacterized protein</fullName>
    </submittedName>
</protein>
<accession>A0A174RT07</accession>
<evidence type="ECO:0000313" key="1">
    <source>
        <dbReference type="EMBL" id="CUP87286.1"/>
    </source>
</evidence>
<sequence length="74" mass="8853">MFNIISKDEISEEYENIRNFNKTIKKLNSVMENINEKDSLRHEIVHLAIGDIEWQLDQIHDMIRKIGLELNDKE</sequence>
<organism evidence="1 2">
    <name type="scientific">Clostridium baratii</name>
    <dbReference type="NCBI Taxonomy" id="1561"/>
    <lineage>
        <taxon>Bacteria</taxon>
        <taxon>Bacillati</taxon>
        <taxon>Bacillota</taxon>
        <taxon>Clostridia</taxon>
        <taxon>Eubacteriales</taxon>
        <taxon>Clostridiaceae</taxon>
        <taxon>Clostridium</taxon>
    </lineage>
</organism>
<dbReference type="RefSeq" id="WP_055207077.1">
    <property type="nucleotide sequence ID" value="NZ_CZBO01000001.1"/>
</dbReference>
<dbReference type="AlphaFoldDB" id="A0A174RT07"/>
<name>A0A174RT07_9CLOT</name>
<evidence type="ECO:0000313" key="2">
    <source>
        <dbReference type="Proteomes" id="UP000095563"/>
    </source>
</evidence>